<keyword evidence="6" id="KW-0479">Metal-binding</keyword>
<feature type="transmembrane region" description="Helical" evidence="8">
    <location>
        <begin position="210"/>
        <end position="232"/>
    </location>
</feature>
<dbReference type="InterPro" id="IPR004254">
    <property type="entry name" value="AdipoR/HlyIII-related"/>
</dbReference>
<dbReference type="GO" id="GO:0046872">
    <property type="term" value="F:metal ion binding"/>
    <property type="evidence" value="ECO:0007669"/>
    <property type="project" value="UniProtKB-KW"/>
</dbReference>
<feature type="region of interest" description="Disordered" evidence="7">
    <location>
        <begin position="1"/>
        <end position="40"/>
    </location>
</feature>
<dbReference type="OrthoDB" id="529367at2759"/>
<sequence>MDKAPLSYRYQSKTSTPVEVWQDEQKSLSDSPQEEPRDKLHRWEDIPAWQRQASSNIDNEHIISGYRPPSYSWRISLLSIFSLHNESSQFSILTQAKTKKRSLTSATVNIHSHLLGSLLFAFLPLYTFHKLDPWHTAHADIIDMIVFAVFFYGVAACFLLSSSFHVVSSHSPKIAAIGNQLDYLGVVILMWGATIPTIYYGFYKDTRLQIVYCSLVSLLGGLCSIATCHPIFRTPSFRPYRAAMYAMLGLSSLVSVGHGIMLHGWHEQKQRMSLDWMALMGLLNLTGAVIYAARIPERLAPGRFDIVGSSHQILHFMVIFAGLAHTVGLFRAFDYTHRKIDA</sequence>
<feature type="transmembrane region" description="Helical" evidence="8">
    <location>
        <begin position="274"/>
        <end position="293"/>
    </location>
</feature>
<feature type="transmembrane region" description="Helical" evidence="8">
    <location>
        <begin position="313"/>
        <end position="333"/>
    </location>
</feature>
<reference evidence="9 10" key="1">
    <citation type="submission" date="2015-01" db="EMBL/GenBank/DDBJ databases">
        <title>The Genome Sequence of Exophiala mesophila CBS40295.</title>
        <authorList>
            <consortium name="The Broad Institute Genomics Platform"/>
            <person name="Cuomo C."/>
            <person name="de Hoog S."/>
            <person name="Gorbushina A."/>
            <person name="Stielow B."/>
            <person name="Teixiera M."/>
            <person name="Abouelleil A."/>
            <person name="Chapman S.B."/>
            <person name="Priest M."/>
            <person name="Young S.K."/>
            <person name="Wortman J."/>
            <person name="Nusbaum C."/>
            <person name="Birren B."/>
        </authorList>
    </citation>
    <scope>NUCLEOTIDE SEQUENCE [LARGE SCALE GENOMIC DNA]</scope>
    <source>
        <strain evidence="9 10">CBS 40295</strain>
    </source>
</reference>
<evidence type="ECO:0000256" key="3">
    <source>
        <dbReference type="ARBA" id="ARBA00022692"/>
    </source>
</evidence>
<dbReference type="GO" id="GO:0038023">
    <property type="term" value="F:signaling receptor activity"/>
    <property type="evidence" value="ECO:0007669"/>
    <property type="project" value="TreeGrafter"/>
</dbReference>
<name>A0A0D1WUL7_EXOME</name>
<feature type="binding site" evidence="6">
    <location>
        <position position="165"/>
    </location>
    <ligand>
        <name>Zn(2+)</name>
        <dbReference type="ChEBI" id="CHEBI:29105"/>
    </ligand>
</feature>
<evidence type="ECO:0000313" key="10">
    <source>
        <dbReference type="Proteomes" id="UP000054302"/>
    </source>
</evidence>
<proteinExistence type="inferred from homology"/>
<protein>
    <recommendedName>
        <fullName evidence="11">HlyIII-domain-containing protein</fullName>
    </recommendedName>
</protein>
<evidence type="ECO:0008006" key="11">
    <source>
        <dbReference type="Google" id="ProtNLM"/>
    </source>
</evidence>
<feature type="binding site" evidence="6">
    <location>
        <position position="315"/>
    </location>
    <ligand>
        <name>Zn(2+)</name>
        <dbReference type="ChEBI" id="CHEBI:29105"/>
    </ligand>
</feature>
<dbReference type="HOGENOM" id="CLU_023075_2_0_1"/>
<keyword evidence="3 8" id="KW-0812">Transmembrane</keyword>
<dbReference type="AlphaFoldDB" id="A0A0D1WUL7"/>
<dbReference type="RefSeq" id="XP_016224524.1">
    <property type="nucleotide sequence ID" value="XM_016368736.1"/>
</dbReference>
<dbReference type="OMA" id="HSQPCPD"/>
<accession>A0A0D1WUL7</accession>
<dbReference type="Proteomes" id="UP000054302">
    <property type="component" value="Unassembled WGS sequence"/>
</dbReference>
<evidence type="ECO:0000256" key="1">
    <source>
        <dbReference type="ARBA" id="ARBA00004141"/>
    </source>
</evidence>
<dbReference type="EMBL" id="KN847522">
    <property type="protein sequence ID" value="KIV92950.1"/>
    <property type="molecule type" value="Genomic_DNA"/>
</dbReference>
<dbReference type="GeneID" id="27322046"/>
<feature type="transmembrane region" description="Helical" evidence="8">
    <location>
        <begin position="183"/>
        <end position="203"/>
    </location>
</feature>
<dbReference type="Pfam" id="PF03006">
    <property type="entry name" value="HlyIII"/>
    <property type="match status" value="1"/>
</dbReference>
<organism evidence="9 10">
    <name type="scientific">Exophiala mesophila</name>
    <name type="common">Black yeast-like fungus</name>
    <dbReference type="NCBI Taxonomy" id="212818"/>
    <lineage>
        <taxon>Eukaryota</taxon>
        <taxon>Fungi</taxon>
        <taxon>Dikarya</taxon>
        <taxon>Ascomycota</taxon>
        <taxon>Pezizomycotina</taxon>
        <taxon>Eurotiomycetes</taxon>
        <taxon>Chaetothyriomycetidae</taxon>
        <taxon>Chaetothyriales</taxon>
        <taxon>Herpotrichiellaceae</taxon>
        <taxon>Exophiala</taxon>
    </lineage>
</organism>
<evidence type="ECO:0000313" key="9">
    <source>
        <dbReference type="EMBL" id="KIV92950.1"/>
    </source>
</evidence>
<feature type="transmembrane region" description="Helical" evidence="8">
    <location>
        <begin position="141"/>
        <end position="163"/>
    </location>
</feature>
<evidence type="ECO:0000256" key="8">
    <source>
        <dbReference type="SAM" id="Phobius"/>
    </source>
</evidence>
<evidence type="ECO:0000256" key="7">
    <source>
        <dbReference type="SAM" id="MobiDB-lite"/>
    </source>
</evidence>
<dbReference type="VEuPathDB" id="FungiDB:PV10_04201"/>
<dbReference type="STRING" id="212818.A0A0D1WUL7"/>
<dbReference type="PANTHER" id="PTHR20855:SF52">
    <property type="entry name" value="ADIPONECTIN RECEPTOR PROTEIN"/>
    <property type="match status" value="1"/>
</dbReference>
<evidence type="ECO:0000256" key="2">
    <source>
        <dbReference type="ARBA" id="ARBA00007018"/>
    </source>
</evidence>
<comment type="subcellular location">
    <subcellularLocation>
        <location evidence="1">Membrane</location>
        <topology evidence="1">Multi-pass membrane protein</topology>
    </subcellularLocation>
</comment>
<feature type="binding site" evidence="6">
    <location>
        <position position="311"/>
    </location>
    <ligand>
        <name>Zn(2+)</name>
        <dbReference type="ChEBI" id="CHEBI:29105"/>
    </ligand>
</feature>
<evidence type="ECO:0000256" key="4">
    <source>
        <dbReference type="ARBA" id="ARBA00022989"/>
    </source>
</evidence>
<dbReference type="GO" id="GO:0006882">
    <property type="term" value="P:intracellular zinc ion homeostasis"/>
    <property type="evidence" value="ECO:0007669"/>
    <property type="project" value="TreeGrafter"/>
</dbReference>
<dbReference type="GO" id="GO:0016020">
    <property type="term" value="C:membrane"/>
    <property type="evidence" value="ECO:0007669"/>
    <property type="project" value="UniProtKB-SubCell"/>
</dbReference>
<evidence type="ECO:0000256" key="6">
    <source>
        <dbReference type="PIRSR" id="PIRSR604254-1"/>
    </source>
</evidence>
<feature type="transmembrane region" description="Helical" evidence="8">
    <location>
        <begin position="244"/>
        <end position="262"/>
    </location>
</feature>
<evidence type="ECO:0000256" key="5">
    <source>
        <dbReference type="ARBA" id="ARBA00023136"/>
    </source>
</evidence>
<dbReference type="PANTHER" id="PTHR20855">
    <property type="entry name" value="ADIPOR/PROGESTIN RECEPTOR-RELATED"/>
    <property type="match status" value="1"/>
</dbReference>
<keyword evidence="4 8" id="KW-1133">Transmembrane helix</keyword>
<keyword evidence="6" id="KW-0862">Zinc</keyword>
<keyword evidence="5 8" id="KW-0472">Membrane</keyword>
<comment type="similarity">
    <text evidence="2">Belongs to the ADIPOR family.</text>
</comment>
<gene>
    <name evidence="9" type="ORF">PV10_04201</name>
</gene>
<keyword evidence="10" id="KW-1185">Reference proteome</keyword>